<feature type="transmembrane region" description="Helical" evidence="8">
    <location>
        <begin position="382"/>
        <end position="400"/>
    </location>
</feature>
<evidence type="ECO:0000256" key="4">
    <source>
        <dbReference type="ARBA" id="ARBA00022692"/>
    </source>
</evidence>
<dbReference type="Proteomes" id="UP000605361">
    <property type="component" value="Unassembled WGS sequence"/>
</dbReference>
<dbReference type="GO" id="GO:0005886">
    <property type="term" value="C:plasma membrane"/>
    <property type="evidence" value="ECO:0007669"/>
    <property type="project" value="UniProtKB-SubCell"/>
</dbReference>
<feature type="transmembrane region" description="Helical" evidence="8">
    <location>
        <begin position="315"/>
        <end position="334"/>
    </location>
</feature>
<feature type="transmembrane region" description="Helical" evidence="8">
    <location>
        <begin position="192"/>
        <end position="211"/>
    </location>
</feature>
<dbReference type="PANTHER" id="PTHR43528:SF1">
    <property type="entry name" value="ALPHA-KETOGLUTARATE PERMEASE"/>
    <property type="match status" value="1"/>
</dbReference>
<feature type="transmembrane region" description="Helical" evidence="8">
    <location>
        <begin position="249"/>
        <end position="270"/>
    </location>
</feature>
<dbReference type="PANTHER" id="PTHR43528">
    <property type="entry name" value="ALPHA-KETOGLUTARATE PERMEASE"/>
    <property type="match status" value="1"/>
</dbReference>
<feature type="transmembrane region" description="Helical" evidence="8">
    <location>
        <begin position="56"/>
        <end position="80"/>
    </location>
</feature>
<evidence type="ECO:0000313" key="10">
    <source>
        <dbReference type="EMBL" id="MBF8188358.1"/>
    </source>
</evidence>
<dbReference type="RefSeq" id="WP_195897309.1">
    <property type="nucleotide sequence ID" value="NZ_JADOGI010000064.1"/>
</dbReference>
<evidence type="ECO:0000256" key="2">
    <source>
        <dbReference type="ARBA" id="ARBA00022448"/>
    </source>
</evidence>
<dbReference type="InterPro" id="IPR036259">
    <property type="entry name" value="MFS_trans_sf"/>
</dbReference>
<dbReference type="InterPro" id="IPR051084">
    <property type="entry name" value="H+-coupled_symporters"/>
</dbReference>
<gene>
    <name evidence="10" type="ORF">ITP53_22020</name>
</gene>
<dbReference type="EMBL" id="JADOGI010000064">
    <property type="protein sequence ID" value="MBF8188358.1"/>
    <property type="molecule type" value="Genomic_DNA"/>
</dbReference>
<dbReference type="PROSITE" id="PS50850">
    <property type="entry name" value="MFS"/>
    <property type="match status" value="1"/>
</dbReference>
<reference evidence="10" key="1">
    <citation type="submission" date="2020-11" db="EMBL/GenBank/DDBJ databases">
        <title>Whole-genome analyses of Nonomuraea sp. K274.</title>
        <authorList>
            <person name="Veyisoglu A."/>
        </authorList>
    </citation>
    <scope>NUCLEOTIDE SEQUENCE</scope>
    <source>
        <strain evidence="10">K274</strain>
    </source>
</reference>
<proteinExistence type="predicted"/>
<protein>
    <submittedName>
        <fullName evidence="10">MFS transporter</fullName>
    </submittedName>
</protein>
<sequence>MSTPTPIAPAASKAERRRTIIAASAGNFVEWYDAGIYGIVAVVLSKKLFPSDVDPTIALLNTYAVFAISFLLRPFGGIVFGHIADKLSRKQALSITIIATCISTGLIGLIPEYRTIGWLAPVLLLVLRLLQSMGTGGEYSTAISFVYEHGQKGRKAVAVGQLTSLTFGGFLVGALFSTILSALMPASAYESYGWRILFLLALPMGVVGSYLRRKTEESPEFQALQRMREQTKAQVTPLFEALRKYWRRILVFTFFMGSWSVFATLLTNYLPTFLHANKALSATQANAANLLASFMVLVFVLAFSPVADRIGLRKAMIVASIVLIIGIVPGYAIAADGVAGGFLGAAILGTCKGILAVPALLATSQIFPAGIRVTAGGLSYNISASVLGGTAPFVAVWLNGTSETSLLFSSYLIFYGVLTLVITLVYAKGWIAESAAHSGDAATGKAGDAPFTVADPALGLAQQAGGPADREGRS</sequence>
<feature type="transmembrane region" description="Helical" evidence="8">
    <location>
        <begin position="156"/>
        <end position="180"/>
    </location>
</feature>
<dbReference type="GO" id="GO:0015293">
    <property type="term" value="F:symporter activity"/>
    <property type="evidence" value="ECO:0007669"/>
    <property type="project" value="UniProtKB-KW"/>
</dbReference>
<evidence type="ECO:0000256" key="8">
    <source>
        <dbReference type="SAM" id="Phobius"/>
    </source>
</evidence>
<feature type="transmembrane region" description="Helical" evidence="8">
    <location>
        <begin position="92"/>
        <end position="110"/>
    </location>
</feature>
<evidence type="ECO:0000256" key="6">
    <source>
        <dbReference type="ARBA" id="ARBA00022989"/>
    </source>
</evidence>
<organism evidence="10 11">
    <name type="scientific">Nonomuraea cypriaca</name>
    <dbReference type="NCBI Taxonomy" id="1187855"/>
    <lineage>
        <taxon>Bacteria</taxon>
        <taxon>Bacillati</taxon>
        <taxon>Actinomycetota</taxon>
        <taxon>Actinomycetes</taxon>
        <taxon>Streptosporangiales</taxon>
        <taxon>Streptosporangiaceae</taxon>
        <taxon>Nonomuraea</taxon>
    </lineage>
</organism>
<feature type="transmembrane region" description="Helical" evidence="8">
    <location>
        <begin position="406"/>
        <end position="427"/>
    </location>
</feature>
<keyword evidence="2" id="KW-0813">Transport</keyword>
<dbReference type="Gene3D" id="1.20.1250.20">
    <property type="entry name" value="MFS general substrate transporter like domains"/>
    <property type="match status" value="2"/>
</dbReference>
<keyword evidence="3" id="KW-1003">Cell membrane</keyword>
<feature type="transmembrane region" description="Helical" evidence="8">
    <location>
        <begin position="20"/>
        <end position="44"/>
    </location>
</feature>
<evidence type="ECO:0000256" key="7">
    <source>
        <dbReference type="ARBA" id="ARBA00023136"/>
    </source>
</evidence>
<evidence type="ECO:0000313" key="11">
    <source>
        <dbReference type="Proteomes" id="UP000605361"/>
    </source>
</evidence>
<dbReference type="AlphaFoldDB" id="A0A931AD67"/>
<dbReference type="InterPro" id="IPR020846">
    <property type="entry name" value="MFS_dom"/>
</dbReference>
<feature type="transmembrane region" description="Helical" evidence="8">
    <location>
        <begin position="282"/>
        <end position="303"/>
    </location>
</feature>
<dbReference type="SUPFAM" id="SSF103473">
    <property type="entry name" value="MFS general substrate transporter"/>
    <property type="match status" value="1"/>
</dbReference>
<dbReference type="Pfam" id="PF07690">
    <property type="entry name" value="MFS_1"/>
    <property type="match status" value="1"/>
</dbReference>
<evidence type="ECO:0000256" key="3">
    <source>
        <dbReference type="ARBA" id="ARBA00022475"/>
    </source>
</evidence>
<evidence type="ECO:0000256" key="1">
    <source>
        <dbReference type="ARBA" id="ARBA00004651"/>
    </source>
</evidence>
<evidence type="ECO:0000256" key="5">
    <source>
        <dbReference type="ARBA" id="ARBA00022847"/>
    </source>
</evidence>
<keyword evidence="11" id="KW-1185">Reference proteome</keyword>
<dbReference type="InterPro" id="IPR011701">
    <property type="entry name" value="MFS"/>
</dbReference>
<feature type="transmembrane region" description="Helical" evidence="8">
    <location>
        <begin position="116"/>
        <end position="135"/>
    </location>
</feature>
<keyword evidence="5" id="KW-0769">Symport</keyword>
<feature type="transmembrane region" description="Helical" evidence="8">
    <location>
        <begin position="340"/>
        <end position="361"/>
    </location>
</feature>
<evidence type="ECO:0000259" key="9">
    <source>
        <dbReference type="PROSITE" id="PS50850"/>
    </source>
</evidence>
<comment type="caution">
    <text evidence="10">The sequence shown here is derived from an EMBL/GenBank/DDBJ whole genome shotgun (WGS) entry which is preliminary data.</text>
</comment>
<name>A0A931AD67_9ACTN</name>
<comment type="subcellular location">
    <subcellularLocation>
        <location evidence="1">Cell membrane</location>
        <topology evidence="1">Multi-pass membrane protein</topology>
    </subcellularLocation>
</comment>
<keyword evidence="4 8" id="KW-0812">Transmembrane</keyword>
<accession>A0A931AD67</accession>
<keyword evidence="6 8" id="KW-1133">Transmembrane helix</keyword>
<feature type="domain" description="Major facilitator superfamily (MFS) profile" evidence="9">
    <location>
        <begin position="19"/>
        <end position="428"/>
    </location>
</feature>
<keyword evidence="7 8" id="KW-0472">Membrane</keyword>